<dbReference type="EMBL" id="CP036262">
    <property type="protein sequence ID" value="QDS92829.1"/>
    <property type="molecule type" value="Genomic_DNA"/>
</dbReference>
<accession>A0A517MD65</accession>
<gene>
    <name evidence="1" type="ORF">FF011L_15780</name>
</gene>
<name>A0A517MD65_9BACT</name>
<dbReference type="KEGG" id="rml:FF011L_15780"/>
<evidence type="ECO:0000313" key="2">
    <source>
        <dbReference type="Proteomes" id="UP000320672"/>
    </source>
</evidence>
<organism evidence="1 2">
    <name type="scientific">Roseimaritima multifibrata</name>
    <dbReference type="NCBI Taxonomy" id="1930274"/>
    <lineage>
        <taxon>Bacteria</taxon>
        <taxon>Pseudomonadati</taxon>
        <taxon>Planctomycetota</taxon>
        <taxon>Planctomycetia</taxon>
        <taxon>Pirellulales</taxon>
        <taxon>Pirellulaceae</taxon>
        <taxon>Roseimaritima</taxon>
    </lineage>
</organism>
<dbReference type="AlphaFoldDB" id="A0A517MD65"/>
<protein>
    <submittedName>
        <fullName evidence="1">Uncharacterized protein</fullName>
    </submittedName>
</protein>
<dbReference type="Proteomes" id="UP000320672">
    <property type="component" value="Chromosome"/>
</dbReference>
<keyword evidence="2" id="KW-1185">Reference proteome</keyword>
<proteinExistence type="predicted"/>
<sequence length="101" mass="11592">MKRGFFHFGQYSGKERPLDVRLLNGKQLSKHRCRPFNRSTERPWHGTAVARISGTMVLAKIKSRNRDATFQYLTIGKPTCPTADRDWTWCIKKGRAAGEPT</sequence>
<reference evidence="1 2" key="1">
    <citation type="submission" date="2019-02" db="EMBL/GenBank/DDBJ databases">
        <title>Deep-cultivation of Planctomycetes and their phenomic and genomic characterization uncovers novel biology.</title>
        <authorList>
            <person name="Wiegand S."/>
            <person name="Jogler M."/>
            <person name="Boedeker C."/>
            <person name="Pinto D."/>
            <person name="Vollmers J."/>
            <person name="Rivas-Marin E."/>
            <person name="Kohn T."/>
            <person name="Peeters S.H."/>
            <person name="Heuer A."/>
            <person name="Rast P."/>
            <person name="Oberbeckmann S."/>
            <person name="Bunk B."/>
            <person name="Jeske O."/>
            <person name="Meyerdierks A."/>
            <person name="Storesund J.E."/>
            <person name="Kallscheuer N."/>
            <person name="Luecker S."/>
            <person name="Lage O.M."/>
            <person name="Pohl T."/>
            <person name="Merkel B.J."/>
            <person name="Hornburger P."/>
            <person name="Mueller R.-W."/>
            <person name="Bruemmer F."/>
            <person name="Labrenz M."/>
            <person name="Spormann A.M."/>
            <person name="Op den Camp H."/>
            <person name="Overmann J."/>
            <person name="Amann R."/>
            <person name="Jetten M.S.M."/>
            <person name="Mascher T."/>
            <person name="Medema M.H."/>
            <person name="Devos D.P."/>
            <person name="Kaster A.-K."/>
            <person name="Ovreas L."/>
            <person name="Rohde M."/>
            <person name="Galperin M.Y."/>
            <person name="Jogler C."/>
        </authorList>
    </citation>
    <scope>NUCLEOTIDE SEQUENCE [LARGE SCALE GENOMIC DNA]</scope>
    <source>
        <strain evidence="1 2">FF011L</strain>
    </source>
</reference>
<evidence type="ECO:0000313" key="1">
    <source>
        <dbReference type="EMBL" id="QDS92829.1"/>
    </source>
</evidence>